<accession>T1HV00</accession>
<dbReference type="InParanoid" id="T1HV00"/>
<sequence length="934" mass="107575">MVFESLVTDLLNKYLGEYVENLDSSQLKVGIWGGDVVLENLILKQSALDELDLPVKTLYGRLGKLTLKIPWKRLYTDPVIASVDTLYLLVVPNQDIKYDAAKEEKYLQEAKLAEIKKVEEAKRIEAEKDKISKQNDTFAERISAQIIKNVQISIENIHIRYEDKYSNPGKTFSIGITLNSLKMQSIASWGDPENINPENLVFKELSISNLAVYWNSKSDLLSSDLTQNLEMPFQKGICTNAFSPTDYKYILGPINASSKLRMNMKPEFDGTDFRVPKILLKMELHKLSVCMSKAQYQDLMSFLETIDYKQRGIKFRKYRPNFSSYRNHYKEWWHFAYTCVLEEDVKRRRRNWDWLQIKSHRDCLKTYRKAYQTKLSSSKPASDVVKQCTKLEQQLDALNIVLVRQQVEFEVKREEKLTRPSTTWFGKWWYGSSTQEDSPSSGDIRKQLENAITPEEKAKLYRAIDYKEGDVPAHVNTLISSFTITGCEQNSITPLLVLKQSKASNKDFHEMNETEDHLLQVFFETNPLDKTCDQRIQVFAEPLNIIYDAVTINNIVNVFDSEKQPALVQQIQAAAQMKLAEMKEMSTAGLQHLIQQHSVLNVELNVKSSRILIPKNGYYEKQKQSLIVINLGNLKMTSKLRDDRYVDCKDLIQKYGSEEAALHSVIERSYDNFSLTLTDIQVLYALVGENWEGVITNDDLYFLKPTTLTLNIGKCIIPDDPRLPKIKLQGTGSIHFTFVENRLLDFLELIMLMPLPKSKKTSTEENLFPKYDSTASLASLNLPIKSPKKQPQQSSETDDGSVTQFKELEFDFEMKEINLYQQTFDLIVRLRLGGASLVQSFQSEKLCLINTEMDPGKNIDLFQVDYCTVQRQSPEFHSKYGSVLQLIEANFSSLDVYFHCEGMLELLQWANTFTEAINNFTVTFITTIICKFLK</sequence>
<dbReference type="EMBL" id="ACPB03002125">
    <property type="status" value="NOT_ANNOTATED_CDS"/>
    <property type="molecule type" value="Genomic_DNA"/>
</dbReference>
<dbReference type="VEuPathDB" id="VectorBase:RPRC007870"/>
<feature type="domain" description="Chorein N-terminal" evidence="3">
    <location>
        <begin position="475"/>
        <end position="798"/>
    </location>
</feature>
<protein>
    <recommendedName>
        <fullName evidence="3">Chorein N-terminal domain-containing protein</fullName>
    </recommendedName>
</protein>
<dbReference type="InterPro" id="IPR026847">
    <property type="entry name" value="VPS13"/>
</dbReference>
<keyword evidence="5" id="KW-1185">Reference proteome</keyword>
<keyword evidence="2" id="KW-0813">Transport</keyword>
<dbReference type="eggNOG" id="KOG1809">
    <property type="taxonomic scope" value="Eukaryota"/>
</dbReference>
<dbReference type="EMBL" id="ACPB03002126">
    <property type="status" value="NOT_ANNOTATED_CDS"/>
    <property type="molecule type" value="Genomic_DNA"/>
</dbReference>
<dbReference type="AlphaFoldDB" id="T1HV00"/>
<dbReference type="Proteomes" id="UP000015103">
    <property type="component" value="Unassembled WGS sequence"/>
</dbReference>
<evidence type="ECO:0000313" key="4">
    <source>
        <dbReference type="EnsemblMetazoa" id="RPRC007870-PA"/>
    </source>
</evidence>
<dbReference type="GO" id="GO:0045053">
    <property type="term" value="P:protein retention in Golgi apparatus"/>
    <property type="evidence" value="ECO:0007669"/>
    <property type="project" value="TreeGrafter"/>
</dbReference>
<dbReference type="PANTHER" id="PTHR16166">
    <property type="entry name" value="VACUOLAR PROTEIN SORTING-ASSOCIATED PROTEIN VPS13"/>
    <property type="match status" value="1"/>
</dbReference>
<organism evidence="4 5">
    <name type="scientific">Rhodnius prolixus</name>
    <name type="common">Triatomid bug</name>
    <dbReference type="NCBI Taxonomy" id="13249"/>
    <lineage>
        <taxon>Eukaryota</taxon>
        <taxon>Metazoa</taxon>
        <taxon>Ecdysozoa</taxon>
        <taxon>Arthropoda</taxon>
        <taxon>Hexapoda</taxon>
        <taxon>Insecta</taxon>
        <taxon>Pterygota</taxon>
        <taxon>Neoptera</taxon>
        <taxon>Paraneoptera</taxon>
        <taxon>Hemiptera</taxon>
        <taxon>Heteroptera</taxon>
        <taxon>Panheteroptera</taxon>
        <taxon>Cimicomorpha</taxon>
        <taxon>Reduviidae</taxon>
        <taxon>Triatominae</taxon>
        <taxon>Rhodnius</taxon>
    </lineage>
</organism>
<dbReference type="InterPro" id="IPR026854">
    <property type="entry name" value="VPS13_N"/>
</dbReference>
<name>T1HV00_RHOPR</name>
<feature type="domain" description="Chorein N-terminal" evidence="3">
    <location>
        <begin position="2"/>
        <end position="470"/>
    </location>
</feature>
<comment type="similarity">
    <text evidence="1">Belongs to the VPS13 family.</text>
</comment>
<dbReference type="HOGENOM" id="CLU_008365_0_0_1"/>
<dbReference type="GO" id="GO:0006623">
    <property type="term" value="P:protein targeting to vacuole"/>
    <property type="evidence" value="ECO:0007669"/>
    <property type="project" value="TreeGrafter"/>
</dbReference>
<evidence type="ECO:0000259" key="3">
    <source>
        <dbReference type="Pfam" id="PF12624"/>
    </source>
</evidence>
<dbReference type="Pfam" id="PF12624">
    <property type="entry name" value="VPS13_N"/>
    <property type="match status" value="2"/>
</dbReference>
<dbReference type="EnsemblMetazoa" id="RPRC007870-RA">
    <property type="protein sequence ID" value="RPRC007870-PA"/>
    <property type="gene ID" value="RPRC007870"/>
</dbReference>
<evidence type="ECO:0000256" key="1">
    <source>
        <dbReference type="ARBA" id="ARBA00006545"/>
    </source>
</evidence>
<evidence type="ECO:0000313" key="5">
    <source>
        <dbReference type="Proteomes" id="UP000015103"/>
    </source>
</evidence>
<evidence type="ECO:0000256" key="2">
    <source>
        <dbReference type="ARBA" id="ARBA00022448"/>
    </source>
</evidence>
<proteinExistence type="inferred from homology"/>
<dbReference type="STRING" id="13249.T1HV00"/>
<dbReference type="OMA" id="FHMERLC"/>
<reference evidence="4" key="1">
    <citation type="submission" date="2015-05" db="UniProtKB">
        <authorList>
            <consortium name="EnsemblMetazoa"/>
        </authorList>
    </citation>
    <scope>IDENTIFICATION</scope>
</reference>
<dbReference type="PANTHER" id="PTHR16166:SF93">
    <property type="entry name" value="INTERMEMBRANE LIPID TRANSFER PROTEIN VPS13"/>
    <property type="match status" value="1"/>
</dbReference>